<dbReference type="STRING" id="1116229.S3CP48"/>
<sequence>MNSQHNSSGRRVITACSECHRRKQKCDRRSPCNNCVARKVAGKCLYREAARIGRAPQPVSSTPSSDGADEPALSSRDEFQEKGDTLIGQHDPNQFLTSQRNNDFHNQYSSRGTSRADPNTTTRNHPVYGLPSPPSLPNTNHRHLPSTTVLQELVDVYFTRYNPQFNFVERCYFDDLFKLWLNHGAGSLLYFNALQLEQELDAFPALLFQILGLVIQFLPPDTELLSRMTRSERDSAQRYSDISSDLMKIYEARKFSITAVQAYLLRAVWLKNVGRAVEAWHSLGTAVRHAQELRLHEGRDVHQDPSRKVTETLSLFWLEEYRRRLWANLFVYDGLMALMLGRPRTINTGDCDFRKPMNCDIPTERSEGLPLMIPLGSDPNAPNTASLILPLYELVFLFHEMRTQKTSTPHPTDYSIISDLHDRASHIIQTAPAFLRQHSQDLSWDPLYPHVTYQRENLLSMINLFLITLHRPHVGVHAVSQKAALQASITILESQQRIFDLTPRHLYSYVGSAFCTIDAALLLCVMSTNMRYRDSLKQRIEHLLDQSTERLTKMQVASVAAKSGLQVLQDCSRKLKSINGTDKTNSDFLAPVIAGYTPGSSVNTTSGIAPDELDSSFNVPLEPDISTIGLPDLNMDFNYFDTDFWLGHLDQIPLPVPSLLEHEVAWDAMDFE</sequence>
<dbReference type="HOGENOM" id="CLU_013838_2_0_1"/>
<dbReference type="InterPro" id="IPR050613">
    <property type="entry name" value="Sec_Metabolite_Reg"/>
</dbReference>
<feature type="compositionally biased region" description="Basic and acidic residues" evidence="4">
    <location>
        <begin position="75"/>
        <end position="84"/>
    </location>
</feature>
<comment type="subcellular location">
    <subcellularLocation>
        <location evidence="1">Nucleus</location>
    </subcellularLocation>
</comment>
<dbReference type="CDD" id="cd00067">
    <property type="entry name" value="GAL4"/>
    <property type="match status" value="1"/>
</dbReference>
<reference evidence="6 7" key="1">
    <citation type="journal article" date="2013" name="BMC Genomics">
        <title>Genomics-driven discovery of the pneumocandin biosynthetic gene cluster in the fungus Glarea lozoyensis.</title>
        <authorList>
            <person name="Chen L."/>
            <person name="Yue Q."/>
            <person name="Zhang X."/>
            <person name="Xiang M."/>
            <person name="Wang C."/>
            <person name="Li S."/>
            <person name="Che Y."/>
            <person name="Ortiz-Lopez F.J."/>
            <person name="Bills G.F."/>
            <person name="Liu X."/>
            <person name="An Z."/>
        </authorList>
    </citation>
    <scope>NUCLEOTIDE SEQUENCE [LARGE SCALE GENOMIC DNA]</scope>
    <source>
        <strain evidence="7">ATCC 20868 / MF5171</strain>
    </source>
</reference>
<feature type="region of interest" description="Disordered" evidence="4">
    <location>
        <begin position="54"/>
        <end position="143"/>
    </location>
</feature>
<dbReference type="GO" id="GO:0008270">
    <property type="term" value="F:zinc ion binding"/>
    <property type="evidence" value="ECO:0007669"/>
    <property type="project" value="InterPro"/>
</dbReference>
<keyword evidence="7" id="KW-1185">Reference proteome</keyword>
<keyword evidence="3" id="KW-0539">Nucleus</keyword>
<dbReference type="EMBL" id="KE145369">
    <property type="protein sequence ID" value="EPE27490.1"/>
    <property type="molecule type" value="Genomic_DNA"/>
</dbReference>
<keyword evidence="6" id="KW-0238">DNA-binding</keyword>
<dbReference type="SUPFAM" id="SSF57701">
    <property type="entry name" value="Zn2/Cys6 DNA-binding domain"/>
    <property type="match status" value="1"/>
</dbReference>
<dbReference type="GO" id="GO:0000981">
    <property type="term" value="F:DNA-binding transcription factor activity, RNA polymerase II-specific"/>
    <property type="evidence" value="ECO:0007669"/>
    <property type="project" value="InterPro"/>
</dbReference>
<evidence type="ECO:0000256" key="4">
    <source>
        <dbReference type="SAM" id="MobiDB-lite"/>
    </source>
</evidence>
<dbReference type="PROSITE" id="PS50048">
    <property type="entry name" value="ZN2_CY6_FUNGAL_2"/>
    <property type="match status" value="1"/>
</dbReference>
<dbReference type="RefSeq" id="XP_008084849.1">
    <property type="nucleotide sequence ID" value="XM_008086658.1"/>
</dbReference>
<evidence type="ECO:0000259" key="5">
    <source>
        <dbReference type="PROSITE" id="PS50048"/>
    </source>
</evidence>
<gene>
    <name evidence="6" type="ORF">GLAREA_04281</name>
</gene>
<dbReference type="AlphaFoldDB" id="S3CP48"/>
<dbReference type="CDD" id="cd12148">
    <property type="entry name" value="fungal_TF_MHR"/>
    <property type="match status" value="1"/>
</dbReference>
<proteinExistence type="predicted"/>
<keyword evidence="2" id="KW-0479">Metal-binding</keyword>
<organism evidence="6 7">
    <name type="scientific">Glarea lozoyensis (strain ATCC 20868 / MF5171)</name>
    <dbReference type="NCBI Taxonomy" id="1116229"/>
    <lineage>
        <taxon>Eukaryota</taxon>
        <taxon>Fungi</taxon>
        <taxon>Dikarya</taxon>
        <taxon>Ascomycota</taxon>
        <taxon>Pezizomycotina</taxon>
        <taxon>Leotiomycetes</taxon>
        <taxon>Helotiales</taxon>
        <taxon>Helotiaceae</taxon>
        <taxon>Glarea</taxon>
    </lineage>
</organism>
<dbReference type="GO" id="GO:0005634">
    <property type="term" value="C:nucleus"/>
    <property type="evidence" value="ECO:0007669"/>
    <property type="project" value="UniProtKB-SubCell"/>
</dbReference>
<dbReference type="SMART" id="SM00906">
    <property type="entry name" value="Fungal_trans"/>
    <property type="match status" value="1"/>
</dbReference>
<dbReference type="eggNOG" id="ENOG502QQCV">
    <property type="taxonomic scope" value="Eukaryota"/>
</dbReference>
<dbReference type="PROSITE" id="PS00463">
    <property type="entry name" value="ZN2_CY6_FUNGAL_1"/>
    <property type="match status" value="1"/>
</dbReference>
<evidence type="ECO:0000256" key="1">
    <source>
        <dbReference type="ARBA" id="ARBA00004123"/>
    </source>
</evidence>
<evidence type="ECO:0000256" key="3">
    <source>
        <dbReference type="ARBA" id="ARBA00023242"/>
    </source>
</evidence>
<dbReference type="Proteomes" id="UP000016922">
    <property type="component" value="Unassembled WGS sequence"/>
</dbReference>
<dbReference type="Pfam" id="PF04082">
    <property type="entry name" value="Fungal_trans"/>
    <property type="match status" value="1"/>
</dbReference>
<feature type="compositionally biased region" description="Polar residues" evidence="4">
    <location>
        <begin position="91"/>
        <end position="124"/>
    </location>
</feature>
<dbReference type="Pfam" id="PF00172">
    <property type="entry name" value="Zn_clus"/>
    <property type="match status" value="1"/>
</dbReference>
<dbReference type="InterPro" id="IPR001138">
    <property type="entry name" value="Zn2Cys6_DnaBD"/>
</dbReference>
<feature type="domain" description="Zn(2)-C6 fungal-type" evidence="5">
    <location>
        <begin position="15"/>
        <end position="46"/>
    </location>
</feature>
<accession>S3CP48</accession>
<protein>
    <submittedName>
        <fullName evidence="6">Zn2/Cys6 DNA-binding protein</fullName>
    </submittedName>
</protein>
<dbReference type="GeneID" id="19463336"/>
<dbReference type="GO" id="GO:0003677">
    <property type="term" value="F:DNA binding"/>
    <property type="evidence" value="ECO:0007669"/>
    <property type="project" value="UniProtKB-KW"/>
</dbReference>
<evidence type="ECO:0000256" key="2">
    <source>
        <dbReference type="ARBA" id="ARBA00022723"/>
    </source>
</evidence>
<evidence type="ECO:0000313" key="7">
    <source>
        <dbReference type="Proteomes" id="UP000016922"/>
    </source>
</evidence>
<evidence type="ECO:0000313" key="6">
    <source>
        <dbReference type="EMBL" id="EPE27490.1"/>
    </source>
</evidence>
<dbReference type="KEGG" id="glz:GLAREA_04281"/>
<dbReference type="OrthoDB" id="5344325at2759"/>
<name>S3CP48_GLAL2</name>
<dbReference type="InterPro" id="IPR036864">
    <property type="entry name" value="Zn2-C6_fun-type_DNA-bd_sf"/>
</dbReference>
<dbReference type="Gene3D" id="4.10.240.10">
    <property type="entry name" value="Zn(2)-C6 fungal-type DNA-binding domain"/>
    <property type="match status" value="1"/>
</dbReference>
<dbReference type="InterPro" id="IPR007219">
    <property type="entry name" value="XnlR_reg_dom"/>
</dbReference>
<dbReference type="PANTHER" id="PTHR31001">
    <property type="entry name" value="UNCHARACTERIZED TRANSCRIPTIONAL REGULATORY PROTEIN"/>
    <property type="match status" value="1"/>
</dbReference>
<dbReference type="GO" id="GO:0006351">
    <property type="term" value="P:DNA-templated transcription"/>
    <property type="evidence" value="ECO:0007669"/>
    <property type="project" value="InterPro"/>
</dbReference>
<dbReference type="OMA" id="WHSAGNA"/>
<dbReference type="PANTHER" id="PTHR31001:SF87">
    <property type="entry name" value="COL-21"/>
    <property type="match status" value="1"/>
</dbReference>
<dbReference type="SMART" id="SM00066">
    <property type="entry name" value="GAL4"/>
    <property type="match status" value="1"/>
</dbReference>